<protein>
    <submittedName>
        <fullName evidence="2">Uncharacterized protein</fullName>
    </submittedName>
</protein>
<dbReference type="AlphaFoldDB" id="A0A0C3PRB6"/>
<proteinExistence type="predicted"/>
<feature type="region of interest" description="Disordered" evidence="1">
    <location>
        <begin position="1"/>
        <end position="29"/>
    </location>
</feature>
<reference evidence="3" key="2">
    <citation type="submission" date="2015-01" db="EMBL/GenBank/DDBJ databases">
        <title>Evolutionary Origins and Diversification of the Mycorrhizal Mutualists.</title>
        <authorList>
            <consortium name="DOE Joint Genome Institute"/>
            <consortium name="Mycorrhizal Genomics Consortium"/>
            <person name="Kohler A."/>
            <person name="Kuo A."/>
            <person name="Nagy L.G."/>
            <person name="Floudas D."/>
            <person name="Copeland A."/>
            <person name="Barry K.W."/>
            <person name="Cichocki N."/>
            <person name="Veneault-Fourrey C."/>
            <person name="LaButti K."/>
            <person name="Lindquist E.A."/>
            <person name="Lipzen A."/>
            <person name="Lundell T."/>
            <person name="Morin E."/>
            <person name="Murat C."/>
            <person name="Riley R."/>
            <person name="Ohm R."/>
            <person name="Sun H."/>
            <person name="Tunlid A."/>
            <person name="Henrissat B."/>
            <person name="Grigoriev I.V."/>
            <person name="Hibbett D.S."/>
            <person name="Martin F."/>
        </authorList>
    </citation>
    <scope>NUCLEOTIDE SEQUENCE [LARGE SCALE GENOMIC DNA]</scope>
    <source>
        <strain evidence="3">Marx 270</strain>
    </source>
</reference>
<sequence length="113" mass="12386">MASYKHHVLPGTWNGNDEKTTPRTQPSKSVTKCSCLGVTSQVCAILSVQFPTTTVVCHRFEQLLCDIGGYVIHREAVRASCTGMLNEYSSLCGLRLPATLNSSAYCYPTLAWI</sequence>
<dbReference type="EMBL" id="KN831950">
    <property type="protein sequence ID" value="KIO11134.1"/>
    <property type="molecule type" value="Genomic_DNA"/>
</dbReference>
<accession>A0A0C3PRB6</accession>
<dbReference type="InParanoid" id="A0A0C3PRB6"/>
<evidence type="ECO:0000313" key="3">
    <source>
        <dbReference type="Proteomes" id="UP000054217"/>
    </source>
</evidence>
<evidence type="ECO:0000313" key="2">
    <source>
        <dbReference type="EMBL" id="KIO11134.1"/>
    </source>
</evidence>
<dbReference type="HOGENOM" id="CLU_2134588_0_0_1"/>
<reference evidence="2 3" key="1">
    <citation type="submission" date="2014-04" db="EMBL/GenBank/DDBJ databases">
        <authorList>
            <consortium name="DOE Joint Genome Institute"/>
            <person name="Kuo A."/>
            <person name="Kohler A."/>
            <person name="Costa M.D."/>
            <person name="Nagy L.G."/>
            <person name="Floudas D."/>
            <person name="Copeland A."/>
            <person name="Barry K.W."/>
            <person name="Cichocki N."/>
            <person name="Veneault-Fourrey C."/>
            <person name="LaButti K."/>
            <person name="Lindquist E.A."/>
            <person name="Lipzen A."/>
            <person name="Lundell T."/>
            <person name="Morin E."/>
            <person name="Murat C."/>
            <person name="Sun H."/>
            <person name="Tunlid A."/>
            <person name="Henrissat B."/>
            <person name="Grigoriev I.V."/>
            <person name="Hibbett D.S."/>
            <person name="Martin F."/>
            <person name="Nordberg H.P."/>
            <person name="Cantor M.N."/>
            <person name="Hua S.X."/>
        </authorList>
    </citation>
    <scope>NUCLEOTIDE SEQUENCE [LARGE SCALE GENOMIC DNA]</scope>
    <source>
        <strain evidence="2 3">Marx 270</strain>
    </source>
</reference>
<dbReference type="Proteomes" id="UP000054217">
    <property type="component" value="Unassembled WGS sequence"/>
</dbReference>
<gene>
    <name evidence="2" type="ORF">M404DRAFT_833915</name>
</gene>
<name>A0A0C3PRB6_PISTI</name>
<organism evidence="2 3">
    <name type="scientific">Pisolithus tinctorius Marx 270</name>
    <dbReference type="NCBI Taxonomy" id="870435"/>
    <lineage>
        <taxon>Eukaryota</taxon>
        <taxon>Fungi</taxon>
        <taxon>Dikarya</taxon>
        <taxon>Basidiomycota</taxon>
        <taxon>Agaricomycotina</taxon>
        <taxon>Agaricomycetes</taxon>
        <taxon>Agaricomycetidae</taxon>
        <taxon>Boletales</taxon>
        <taxon>Sclerodermatineae</taxon>
        <taxon>Pisolithaceae</taxon>
        <taxon>Pisolithus</taxon>
    </lineage>
</organism>
<evidence type="ECO:0000256" key="1">
    <source>
        <dbReference type="SAM" id="MobiDB-lite"/>
    </source>
</evidence>
<keyword evidence="3" id="KW-1185">Reference proteome</keyword>